<keyword evidence="1" id="KW-0812">Transmembrane</keyword>
<evidence type="ECO:0000256" key="1">
    <source>
        <dbReference type="SAM" id="Phobius"/>
    </source>
</evidence>
<dbReference type="AlphaFoldDB" id="A0A1G1Z402"/>
<dbReference type="STRING" id="1797689.A3F24_03030"/>
<dbReference type="Proteomes" id="UP000178515">
    <property type="component" value="Unassembled WGS sequence"/>
</dbReference>
<organism evidence="2 3">
    <name type="scientific">Candidatus Colwellbacteria bacterium RIFCSPHIGHO2_12_FULL_44_17</name>
    <dbReference type="NCBI Taxonomy" id="1797689"/>
    <lineage>
        <taxon>Bacteria</taxon>
        <taxon>Candidatus Colwelliibacteriota</taxon>
    </lineage>
</organism>
<dbReference type="EMBL" id="MHIX01000035">
    <property type="protein sequence ID" value="OGY58746.1"/>
    <property type="molecule type" value="Genomic_DNA"/>
</dbReference>
<evidence type="ECO:0000313" key="3">
    <source>
        <dbReference type="Proteomes" id="UP000178515"/>
    </source>
</evidence>
<reference evidence="2 3" key="1">
    <citation type="journal article" date="2016" name="Nat. Commun.">
        <title>Thousands of microbial genomes shed light on interconnected biogeochemical processes in an aquifer system.</title>
        <authorList>
            <person name="Anantharaman K."/>
            <person name="Brown C.T."/>
            <person name="Hug L.A."/>
            <person name="Sharon I."/>
            <person name="Castelle C.J."/>
            <person name="Probst A.J."/>
            <person name="Thomas B.C."/>
            <person name="Singh A."/>
            <person name="Wilkins M.J."/>
            <person name="Karaoz U."/>
            <person name="Brodie E.L."/>
            <person name="Williams K.H."/>
            <person name="Hubbard S.S."/>
            <person name="Banfield J.F."/>
        </authorList>
    </citation>
    <scope>NUCLEOTIDE SEQUENCE [LARGE SCALE GENOMIC DNA]</scope>
</reference>
<comment type="caution">
    <text evidence="2">The sequence shown here is derived from an EMBL/GenBank/DDBJ whole genome shotgun (WGS) entry which is preliminary data.</text>
</comment>
<keyword evidence="1" id="KW-0472">Membrane</keyword>
<name>A0A1G1Z402_9BACT</name>
<feature type="transmembrane region" description="Helical" evidence="1">
    <location>
        <begin position="12"/>
        <end position="33"/>
    </location>
</feature>
<accession>A0A1G1Z402</accession>
<evidence type="ECO:0008006" key="4">
    <source>
        <dbReference type="Google" id="ProtNLM"/>
    </source>
</evidence>
<evidence type="ECO:0000313" key="2">
    <source>
        <dbReference type="EMBL" id="OGY58746.1"/>
    </source>
</evidence>
<sequence length="164" mass="18614">MNEIKEAIDTILPYIKIISFLASVVLVCAIISLRNKVKKFGEKVEKTIDAWEEGKATKELAIAMWEQVQKKIESGNEAELKLAVIEADKILDEVLKAMKLEGEGFAERLEKLSVKEIPNIQALWDAHKIRNRVVHEAAYHLRSDVAGRCIETYARTLKSLKILE</sequence>
<keyword evidence="1" id="KW-1133">Transmembrane helix</keyword>
<protein>
    <recommendedName>
        <fullName evidence="4">DUF4145 domain-containing protein</fullName>
    </recommendedName>
</protein>
<gene>
    <name evidence="2" type="ORF">A3F24_03030</name>
</gene>
<proteinExistence type="predicted"/>